<accession>A0ABV9T7C8</accession>
<evidence type="ECO:0000256" key="1">
    <source>
        <dbReference type="ARBA" id="ARBA00022741"/>
    </source>
</evidence>
<keyword evidence="2 4" id="KW-0067">ATP-binding</keyword>
<name>A0ABV9T7C8_9BACT</name>
<dbReference type="SUPFAM" id="SSF52540">
    <property type="entry name" value="P-loop containing nucleoside triphosphate hydrolases"/>
    <property type="match status" value="2"/>
</dbReference>
<dbReference type="Pfam" id="PF00005">
    <property type="entry name" value="ABC_tran"/>
    <property type="match status" value="2"/>
</dbReference>
<dbReference type="PROSITE" id="PS50893">
    <property type="entry name" value="ABC_TRANSPORTER_2"/>
    <property type="match status" value="2"/>
</dbReference>
<evidence type="ECO:0000313" key="5">
    <source>
        <dbReference type="Proteomes" id="UP001595818"/>
    </source>
</evidence>
<sequence>MGDTGIFLAIHNGTVKHFGKTIFQQLDFRMKNGESWAILAASGAEKTAFLETLMGRTSLVEGHLEMPFARSYQEKRAKEGKINSFRDLVAMVSQKYAFRDKTNLQNFYYQQRFNSSESEEADTVERYLGKVEAAETEPWDLRSVMRLFRLELLKDKSLIKLSNGETRRLALAAGLLKNPKLFLMDMPMTGLDVDTRRDFGRILECIIRSGIQVVMTTTATEIPMAINKLGLLRNGRIEVIQDKIYLLQWEQQNKSNNLQSNGKLKELLSGYPHSSFSKLVKLNKVTIKYGDKILLDRVCWEVHPAERWLIKGHNGAGKSTLISLILGENPQAYANDMVLFDRKRGTGESIWDVKRPTGFVSPELSRYFPANQTCLKVVLSGLFDTVGLFKKVSAAEEQLAGSWLEAFDLTHVARLGLHQVSLEDQRFCLLARAMIKKPQLLVLDEAAQGMDEEQRVRFRNTVDLFCKETGLALIYVSHYDEDVPQTVDKRLVLEEGRVVS</sequence>
<evidence type="ECO:0000256" key="2">
    <source>
        <dbReference type="ARBA" id="ARBA00022840"/>
    </source>
</evidence>
<dbReference type="InterPro" id="IPR027417">
    <property type="entry name" value="P-loop_NTPase"/>
</dbReference>
<dbReference type="InterPro" id="IPR003439">
    <property type="entry name" value="ABC_transporter-like_ATP-bd"/>
</dbReference>
<proteinExistence type="predicted"/>
<comment type="caution">
    <text evidence="4">The sequence shown here is derived from an EMBL/GenBank/DDBJ whole genome shotgun (WGS) entry which is preliminary data.</text>
</comment>
<evidence type="ECO:0000259" key="3">
    <source>
        <dbReference type="PROSITE" id="PS50893"/>
    </source>
</evidence>
<dbReference type="PANTHER" id="PTHR43158:SF2">
    <property type="entry name" value="SKFA PEPTIDE EXPORT ATP-BINDING PROTEIN SKFE"/>
    <property type="match status" value="1"/>
</dbReference>
<dbReference type="InterPro" id="IPR003593">
    <property type="entry name" value="AAA+_ATPase"/>
</dbReference>
<dbReference type="EMBL" id="JBHSJJ010000017">
    <property type="protein sequence ID" value="MFC4874352.1"/>
    <property type="molecule type" value="Genomic_DNA"/>
</dbReference>
<dbReference type="Proteomes" id="UP001595818">
    <property type="component" value="Unassembled WGS sequence"/>
</dbReference>
<dbReference type="GO" id="GO:0005524">
    <property type="term" value="F:ATP binding"/>
    <property type="evidence" value="ECO:0007669"/>
    <property type="project" value="UniProtKB-KW"/>
</dbReference>
<dbReference type="RefSeq" id="WP_377068114.1">
    <property type="nucleotide sequence ID" value="NZ_JBHSJJ010000017.1"/>
</dbReference>
<keyword evidence="5" id="KW-1185">Reference proteome</keyword>
<reference evidence="5" key="1">
    <citation type="journal article" date="2019" name="Int. J. Syst. Evol. Microbiol.">
        <title>The Global Catalogue of Microorganisms (GCM) 10K type strain sequencing project: providing services to taxonomists for standard genome sequencing and annotation.</title>
        <authorList>
            <consortium name="The Broad Institute Genomics Platform"/>
            <consortium name="The Broad Institute Genome Sequencing Center for Infectious Disease"/>
            <person name="Wu L."/>
            <person name="Ma J."/>
        </authorList>
    </citation>
    <scope>NUCLEOTIDE SEQUENCE [LARGE SCALE GENOMIC DNA]</scope>
    <source>
        <strain evidence="5">CGMCC 4.7466</strain>
    </source>
</reference>
<gene>
    <name evidence="4" type="ORF">ACFPFU_21795</name>
</gene>
<dbReference type="PANTHER" id="PTHR43158">
    <property type="entry name" value="SKFA PEPTIDE EXPORT ATP-BINDING PROTEIN SKFE"/>
    <property type="match status" value="1"/>
</dbReference>
<protein>
    <submittedName>
        <fullName evidence="4">ATP-binding cassette domain-containing protein</fullName>
    </submittedName>
</protein>
<organism evidence="4 5">
    <name type="scientific">Negadavirga shengliensis</name>
    <dbReference type="NCBI Taxonomy" id="1389218"/>
    <lineage>
        <taxon>Bacteria</taxon>
        <taxon>Pseudomonadati</taxon>
        <taxon>Bacteroidota</taxon>
        <taxon>Cytophagia</taxon>
        <taxon>Cytophagales</taxon>
        <taxon>Cyclobacteriaceae</taxon>
        <taxon>Negadavirga</taxon>
    </lineage>
</organism>
<feature type="domain" description="ABC transporter" evidence="3">
    <location>
        <begin position="8"/>
        <end position="259"/>
    </location>
</feature>
<feature type="domain" description="ABC transporter" evidence="3">
    <location>
        <begin position="280"/>
        <end position="499"/>
    </location>
</feature>
<dbReference type="SMART" id="SM00382">
    <property type="entry name" value="AAA"/>
    <property type="match status" value="2"/>
</dbReference>
<keyword evidence="1" id="KW-0547">Nucleotide-binding</keyword>
<dbReference type="Gene3D" id="3.40.50.300">
    <property type="entry name" value="P-loop containing nucleotide triphosphate hydrolases"/>
    <property type="match status" value="2"/>
</dbReference>
<evidence type="ECO:0000313" key="4">
    <source>
        <dbReference type="EMBL" id="MFC4874352.1"/>
    </source>
</evidence>